<dbReference type="Gene3D" id="1.10.510.10">
    <property type="entry name" value="Transferase(Phosphotransferase) domain 1"/>
    <property type="match status" value="1"/>
</dbReference>
<proteinExistence type="predicted"/>
<name>A0AAD6U6T7_9AGAR</name>
<keyword evidence="2" id="KW-1185">Reference proteome</keyword>
<reference evidence="1" key="1">
    <citation type="submission" date="2023-03" db="EMBL/GenBank/DDBJ databases">
        <title>Massive genome expansion in bonnet fungi (Mycena s.s.) driven by repeated elements and novel gene families across ecological guilds.</title>
        <authorList>
            <consortium name="Lawrence Berkeley National Laboratory"/>
            <person name="Harder C.B."/>
            <person name="Miyauchi S."/>
            <person name="Viragh M."/>
            <person name="Kuo A."/>
            <person name="Thoen E."/>
            <person name="Andreopoulos B."/>
            <person name="Lu D."/>
            <person name="Skrede I."/>
            <person name="Drula E."/>
            <person name="Henrissat B."/>
            <person name="Morin E."/>
            <person name="Kohler A."/>
            <person name="Barry K."/>
            <person name="LaButti K."/>
            <person name="Morin E."/>
            <person name="Salamov A."/>
            <person name="Lipzen A."/>
            <person name="Mereny Z."/>
            <person name="Hegedus B."/>
            <person name="Baldrian P."/>
            <person name="Stursova M."/>
            <person name="Weitz H."/>
            <person name="Taylor A."/>
            <person name="Grigoriev I.V."/>
            <person name="Nagy L.G."/>
            <person name="Martin F."/>
            <person name="Kauserud H."/>
        </authorList>
    </citation>
    <scope>NUCLEOTIDE SEQUENCE</scope>
    <source>
        <strain evidence="1">CBHHK173m</strain>
    </source>
</reference>
<evidence type="ECO:0000313" key="1">
    <source>
        <dbReference type="EMBL" id="KAJ7090937.1"/>
    </source>
</evidence>
<dbReference type="EMBL" id="JARJCN010000021">
    <property type="protein sequence ID" value="KAJ7090937.1"/>
    <property type="molecule type" value="Genomic_DNA"/>
</dbReference>
<gene>
    <name evidence="1" type="ORF">B0H15DRAFT_249934</name>
</gene>
<dbReference type="SUPFAM" id="SSF56112">
    <property type="entry name" value="Protein kinase-like (PK-like)"/>
    <property type="match status" value="1"/>
</dbReference>
<protein>
    <recommendedName>
        <fullName evidence="3">Protein kinase domain-containing protein</fullName>
    </recommendedName>
</protein>
<evidence type="ECO:0008006" key="3">
    <source>
        <dbReference type="Google" id="ProtNLM"/>
    </source>
</evidence>
<comment type="caution">
    <text evidence="1">The sequence shown here is derived from an EMBL/GenBank/DDBJ whole genome shotgun (WGS) entry which is preliminary data.</text>
</comment>
<dbReference type="InterPro" id="IPR011009">
    <property type="entry name" value="Kinase-like_dom_sf"/>
</dbReference>
<sequence length="319" mass="36278">MTTLTINCTLDCDHLMKRQPGALVLKRVLDFEPPQVCHEEEWTVDEAETIHTGNRYVVLRAQIIRPTGVALDAVLKIDPTGECEAACKNELKVYQTKGRRLQGTALPEFYGCFQVRIGAAMVTCLAMEHCGEPLEKDFDKLDPTFAVKLLSVVGRFHGCGLTHGDLYPRNVRVVDDTPVLIDFESSESHTCGLRMMVIPGTTIPTPEEFGCAEMHDLIYRMSVWKRELLSFSTFCIKKDSIGSAEDIKRFIWKGYKSGWQRQRLELQAERSYKELCKERILTWGTDKVSGMCFRRLSLGMINTPSQNAQFVVTYLRVLR</sequence>
<accession>A0AAD6U6T7</accession>
<evidence type="ECO:0000313" key="2">
    <source>
        <dbReference type="Proteomes" id="UP001222325"/>
    </source>
</evidence>
<dbReference type="Proteomes" id="UP001222325">
    <property type="component" value="Unassembled WGS sequence"/>
</dbReference>
<dbReference type="AlphaFoldDB" id="A0AAD6U6T7"/>
<organism evidence="1 2">
    <name type="scientific">Mycena belliarum</name>
    <dbReference type="NCBI Taxonomy" id="1033014"/>
    <lineage>
        <taxon>Eukaryota</taxon>
        <taxon>Fungi</taxon>
        <taxon>Dikarya</taxon>
        <taxon>Basidiomycota</taxon>
        <taxon>Agaricomycotina</taxon>
        <taxon>Agaricomycetes</taxon>
        <taxon>Agaricomycetidae</taxon>
        <taxon>Agaricales</taxon>
        <taxon>Marasmiineae</taxon>
        <taxon>Mycenaceae</taxon>
        <taxon>Mycena</taxon>
    </lineage>
</organism>